<proteinExistence type="predicted"/>
<dbReference type="Proteomes" id="UP000315082">
    <property type="component" value="Chromosome"/>
</dbReference>
<keyword evidence="3" id="KW-1185">Reference proteome</keyword>
<evidence type="ECO:0000313" key="2">
    <source>
        <dbReference type="EMBL" id="QDV70435.1"/>
    </source>
</evidence>
<dbReference type="KEGG" id="rcf:Poly24_41590"/>
<dbReference type="Gene3D" id="2.60.40.1120">
    <property type="entry name" value="Carboxypeptidase-like, regulatory domain"/>
    <property type="match status" value="1"/>
</dbReference>
<sequence length="151" mass="16079" precursor="true">MKQFVCLLVLVPAGFLTGCSQPASVNGVVPVTGTILHKGQPVAGATVTFVPNLEGRACSGATDENGHFEVTTLQPGDGAIPGRYNVLVAKSEVEGALSEDEALEYMKKHGKEPTITVKDLLPIKYKRRSSSDLMAEVGEGEENDFTFDLID</sequence>
<dbReference type="SUPFAM" id="SSF49464">
    <property type="entry name" value="Carboxypeptidase regulatory domain-like"/>
    <property type="match status" value="1"/>
</dbReference>
<evidence type="ECO:0000256" key="1">
    <source>
        <dbReference type="SAM" id="SignalP"/>
    </source>
</evidence>
<organism evidence="2 3">
    <name type="scientific">Rosistilla carotiformis</name>
    <dbReference type="NCBI Taxonomy" id="2528017"/>
    <lineage>
        <taxon>Bacteria</taxon>
        <taxon>Pseudomonadati</taxon>
        <taxon>Planctomycetota</taxon>
        <taxon>Planctomycetia</taxon>
        <taxon>Pirellulales</taxon>
        <taxon>Pirellulaceae</taxon>
        <taxon>Rosistilla</taxon>
    </lineage>
</organism>
<gene>
    <name evidence="2" type="ORF">Poly24_41590</name>
</gene>
<keyword evidence="1" id="KW-0732">Signal</keyword>
<evidence type="ECO:0008006" key="4">
    <source>
        <dbReference type="Google" id="ProtNLM"/>
    </source>
</evidence>
<dbReference type="EMBL" id="CP036348">
    <property type="protein sequence ID" value="QDV70435.1"/>
    <property type="molecule type" value="Genomic_DNA"/>
</dbReference>
<dbReference type="PROSITE" id="PS51257">
    <property type="entry name" value="PROKAR_LIPOPROTEIN"/>
    <property type="match status" value="1"/>
</dbReference>
<reference evidence="2 3" key="1">
    <citation type="submission" date="2019-02" db="EMBL/GenBank/DDBJ databases">
        <title>Deep-cultivation of Planctomycetes and their phenomic and genomic characterization uncovers novel biology.</title>
        <authorList>
            <person name="Wiegand S."/>
            <person name="Jogler M."/>
            <person name="Boedeker C."/>
            <person name="Pinto D."/>
            <person name="Vollmers J."/>
            <person name="Rivas-Marin E."/>
            <person name="Kohn T."/>
            <person name="Peeters S.H."/>
            <person name="Heuer A."/>
            <person name="Rast P."/>
            <person name="Oberbeckmann S."/>
            <person name="Bunk B."/>
            <person name="Jeske O."/>
            <person name="Meyerdierks A."/>
            <person name="Storesund J.E."/>
            <person name="Kallscheuer N."/>
            <person name="Luecker S."/>
            <person name="Lage O.M."/>
            <person name="Pohl T."/>
            <person name="Merkel B.J."/>
            <person name="Hornburger P."/>
            <person name="Mueller R.-W."/>
            <person name="Bruemmer F."/>
            <person name="Labrenz M."/>
            <person name="Spormann A.M."/>
            <person name="Op den Camp H."/>
            <person name="Overmann J."/>
            <person name="Amann R."/>
            <person name="Jetten M.S.M."/>
            <person name="Mascher T."/>
            <person name="Medema M.H."/>
            <person name="Devos D.P."/>
            <person name="Kaster A.-K."/>
            <person name="Ovreas L."/>
            <person name="Rohde M."/>
            <person name="Galperin M.Y."/>
            <person name="Jogler C."/>
        </authorList>
    </citation>
    <scope>NUCLEOTIDE SEQUENCE [LARGE SCALE GENOMIC DNA]</scope>
    <source>
        <strain evidence="2 3">Poly24</strain>
    </source>
</reference>
<name>A0A518JY22_9BACT</name>
<dbReference type="AlphaFoldDB" id="A0A518JY22"/>
<protein>
    <recommendedName>
        <fullName evidence="4">Carboxypeptidase regulatory-like domain-containing protein</fullName>
    </recommendedName>
</protein>
<feature type="signal peptide" evidence="1">
    <location>
        <begin position="1"/>
        <end position="22"/>
    </location>
</feature>
<accession>A0A518JY22</accession>
<dbReference type="OrthoDB" id="281179at2"/>
<feature type="chain" id="PRO_5022195832" description="Carboxypeptidase regulatory-like domain-containing protein" evidence="1">
    <location>
        <begin position="23"/>
        <end position="151"/>
    </location>
</feature>
<evidence type="ECO:0000313" key="3">
    <source>
        <dbReference type="Proteomes" id="UP000315082"/>
    </source>
</evidence>
<dbReference type="InterPro" id="IPR008969">
    <property type="entry name" value="CarboxyPept-like_regulatory"/>
</dbReference>
<dbReference type="RefSeq" id="WP_145099677.1">
    <property type="nucleotide sequence ID" value="NZ_CP036348.1"/>
</dbReference>